<evidence type="ECO:0000256" key="6">
    <source>
        <dbReference type="ARBA" id="ARBA00022989"/>
    </source>
</evidence>
<keyword evidence="10" id="KW-0675">Receptor</keyword>
<evidence type="ECO:0000256" key="5">
    <source>
        <dbReference type="ARBA" id="ARBA00022725"/>
    </source>
</evidence>
<keyword evidence="5" id="KW-0552">Olfaction</keyword>
<keyword evidence="12" id="KW-0807">Transducer</keyword>
<dbReference type="Pfam" id="PF13853">
    <property type="entry name" value="7tm_4"/>
    <property type="match status" value="1"/>
</dbReference>
<dbReference type="PANTHER" id="PTHR24242:SF253">
    <property type="entry name" value="OLFACTORY RECEPTOR-RELATED"/>
    <property type="match status" value="1"/>
</dbReference>
<organism evidence="15 16">
    <name type="scientific">Staurois parvus</name>
    <dbReference type="NCBI Taxonomy" id="386267"/>
    <lineage>
        <taxon>Eukaryota</taxon>
        <taxon>Metazoa</taxon>
        <taxon>Chordata</taxon>
        <taxon>Craniata</taxon>
        <taxon>Vertebrata</taxon>
        <taxon>Euteleostomi</taxon>
        <taxon>Amphibia</taxon>
        <taxon>Batrachia</taxon>
        <taxon>Anura</taxon>
        <taxon>Neobatrachia</taxon>
        <taxon>Ranoidea</taxon>
        <taxon>Ranidae</taxon>
        <taxon>Staurois</taxon>
    </lineage>
</organism>
<feature type="transmembrane region" description="Helical" evidence="13">
    <location>
        <begin position="77"/>
        <end position="104"/>
    </location>
</feature>
<evidence type="ECO:0000256" key="3">
    <source>
        <dbReference type="ARBA" id="ARBA00022606"/>
    </source>
</evidence>
<evidence type="ECO:0000256" key="13">
    <source>
        <dbReference type="SAM" id="Phobius"/>
    </source>
</evidence>
<comment type="subcellular location">
    <subcellularLocation>
        <location evidence="1">Cell membrane</location>
        <topology evidence="1">Multi-pass membrane protein</topology>
    </subcellularLocation>
</comment>
<keyword evidence="8 13" id="KW-0472">Membrane</keyword>
<dbReference type="EMBL" id="CATNWA010019811">
    <property type="protein sequence ID" value="CAI9615139.1"/>
    <property type="molecule type" value="Genomic_DNA"/>
</dbReference>
<dbReference type="PROSITE" id="PS50262">
    <property type="entry name" value="G_PROTEIN_RECEP_F1_2"/>
    <property type="match status" value="1"/>
</dbReference>
<dbReference type="PRINTS" id="PR00245">
    <property type="entry name" value="OLFACTORYR"/>
</dbReference>
<feature type="domain" description="G-protein coupled receptors family 1 profile" evidence="14">
    <location>
        <begin position="1"/>
        <end position="174"/>
    </location>
</feature>
<dbReference type="PANTHER" id="PTHR24242">
    <property type="entry name" value="G-PROTEIN COUPLED RECEPTOR"/>
    <property type="match status" value="1"/>
</dbReference>
<dbReference type="Gene3D" id="1.20.1070.10">
    <property type="entry name" value="Rhodopsin 7-helix transmembrane proteins"/>
    <property type="match status" value="1"/>
</dbReference>
<evidence type="ECO:0000256" key="1">
    <source>
        <dbReference type="ARBA" id="ARBA00004651"/>
    </source>
</evidence>
<keyword evidence="2" id="KW-1003">Cell membrane</keyword>
<keyword evidence="3" id="KW-0716">Sensory transduction</keyword>
<evidence type="ECO:0000256" key="7">
    <source>
        <dbReference type="ARBA" id="ARBA00023040"/>
    </source>
</evidence>
<dbReference type="InterPro" id="IPR017452">
    <property type="entry name" value="GPCR_Rhodpsn_7TM"/>
</dbReference>
<accession>A0ABN9H1Y4</accession>
<evidence type="ECO:0000256" key="10">
    <source>
        <dbReference type="ARBA" id="ARBA00023170"/>
    </source>
</evidence>
<protein>
    <recommendedName>
        <fullName evidence="14">G-protein coupled receptors family 1 profile domain-containing protein</fullName>
    </recommendedName>
</protein>
<evidence type="ECO:0000256" key="2">
    <source>
        <dbReference type="ARBA" id="ARBA00022475"/>
    </source>
</evidence>
<evidence type="ECO:0000313" key="15">
    <source>
        <dbReference type="EMBL" id="CAI9615139.1"/>
    </source>
</evidence>
<evidence type="ECO:0000256" key="4">
    <source>
        <dbReference type="ARBA" id="ARBA00022692"/>
    </source>
</evidence>
<dbReference type="InterPro" id="IPR050939">
    <property type="entry name" value="Olfactory_GPCR1"/>
</dbReference>
<dbReference type="InterPro" id="IPR000725">
    <property type="entry name" value="Olfact_rcpt"/>
</dbReference>
<feature type="transmembrane region" description="Helical" evidence="13">
    <location>
        <begin position="125"/>
        <end position="145"/>
    </location>
</feature>
<evidence type="ECO:0000256" key="9">
    <source>
        <dbReference type="ARBA" id="ARBA00023157"/>
    </source>
</evidence>
<gene>
    <name evidence="15" type="ORF">SPARVUS_LOCUS15181587</name>
</gene>
<evidence type="ECO:0000256" key="11">
    <source>
        <dbReference type="ARBA" id="ARBA00023180"/>
    </source>
</evidence>
<sequence>MSYDRYLAVCHPLRYSSFVNNIIYLRAIIAFWIISIGFAGVMSFVFSQLQFCGHNTIFHFFCDSSPFVGLATSDTTYAHFLTALISAFLILGTVLSVFVTYMFIIRAILKIPTSSGRKKKTFSTCSSHLIVFSMQFGLGLGAYALPAGAATPQANNTFTIVNSLCTPLVNPLIYSFKNKEFQAEWLKRVRKTDKTKSWGK</sequence>
<evidence type="ECO:0000256" key="12">
    <source>
        <dbReference type="ARBA" id="ARBA00023224"/>
    </source>
</evidence>
<reference evidence="15" key="1">
    <citation type="submission" date="2023-05" db="EMBL/GenBank/DDBJ databases">
        <authorList>
            <person name="Stuckert A."/>
        </authorList>
    </citation>
    <scope>NUCLEOTIDE SEQUENCE</scope>
</reference>
<dbReference type="Proteomes" id="UP001162483">
    <property type="component" value="Unassembled WGS sequence"/>
</dbReference>
<name>A0ABN9H1Y4_9NEOB</name>
<proteinExistence type="predicted"/>
<feature type="transmembrane region" description="Helical" evidence="13">
    <location>
        <begin position="23"/>
        <end position="46"/>
    </location>
</feature>
<evidence type="ECO:0000313" key="16">
    <source>
        <dbReference type="Proteomes" id="UP001162483"/>
    </source>
</evidence>
<keyword evidence="7" id="KW-0297">G-protein coupled receptor</keyword>
<comment type="caution">
    <text evidence="15">The sequence shown here is derived from an EMBL/GenBank/DDBJ whole genome shotgun (WGS) entry which is preliminary data.</text>
</comment>
<keyword evidence="9" id="KW-1015">Disulfide bond</keyword>
<keyword evidence="4 13" id="KW-0812">Transmembrane</keyword>
<dbReference type="SUPFAM" id="SSF81321">
    <property type="entry name" value="Family A G protein-coupled receptor-like"/>
    <property type="match status" value="1"/>
</dbReference>
<evidence type="ECO:0000256" key="8">
    <source>
        <dbReference type="ARBA" id="ARBA00023136"/>
    </source>
</evidence>
<evidence type="ECO:0000259" key="14">
    <source>
        <dbReference type="PROSITE" id="PS50262"/>
    </source>
</evidence>
<keyword evidence="11" id="KW-0325">Glycoprotein</keyword>
<keyword evidence="6 13" id="KW-1133">Transmembrane helix</keyword>
<keyword evidence="16" id="KW-1185">Reference proteome</keyword>